<evidence type="ECO:0000313" key="2">
    <source>
        <dbReference type="EMBL" id="CAL2104481.1"/>
    </source>
</evidence>
<sequence>MQIIDLLESYGIKIGLLITGTLSGLIGTKIQEKTGFFNYMFGAFCGASCSTYLTPMLVDYLNLSQSSSYGVGFLIGLVSMNLASRFIEISKDLQFIKRLLTKQ</sequence>
<accession>A0ABP1F4G3</accession>
<dbReference type="EMBL" id="CAXJIO010000017">
    <property type="protein sequence ID" value="CAL2104481.1"/>
    <property type="molecule type" value="Genomic_DNA"/>
</dbReference>
<name>A0ABP1F4G3_9FLAO</name>
<reference evidence="2 3" key="1">
    <citation type="submission" date="2024-05" db="EMBL/GenBank/DDBJ databases">
        <authorList>
            <person name="Duchaud E."/>
        </authorList>
    </citation>
    <scope>NUCLEOTIDE SEQUENCE [LARGE SCALE GENOMIC DNA]</scope>
    <source>
        <strain evidence="2">Ena-SAMPLE-TAB-13-05-2024-13:56:06:370-140308</strain>
    </source>
</reference>
<proteinExistence type="predicted"/>
<dbReference type="RefSeq" id="WP_348718932.1">
    <property type="nucleotide sequence ID" value="NZ_CAXJIO010000017.1"/>
</dbReference>
<evidence type="ECO:0000313" key="3">
    <source>
        <dbReference type="Proteomes" id="UP001497527"/>
    </source>
</evidence>
<organism evidence="2 3">
    <name type="scientific">Tenacibaculum polynesiense</name>
    <dbReference type="NCBI Taxonomy" id="3137857"/>
    <lineage>
        <taxon>Bacteria</taxon>
        <taxon>Pseudomonadati</taxon>
        <taxon>Bacteroidota</taxon>
        <taxon>Flavobacteriia</taxon>
        <taxon>Flavobacteriales</taxon>
        <taxon>Flavobacteriaceae</taxon>
        <taxon>Tenacibaculum</taxon>
    </lineage>
</organism>
<keyword evidence="3" id="KW-1185">Reference proteome</keyword>
<comment type="caution">
    <text evidence="2">The sequence shown here is derived from an EMBL/GenBank/DDBJ whole genome shotgun (WGS) entry which is preliminary data.</text>
</comment>
<protein>
    <submittedName>
        <fullName evidence="2">Uncharacterized protein</fullName>
    </submittedName>
</protein>
<feature type="transmembrane region" description="Helical" evidence="1">
    <location>
        <begin position="36"/>
        <end position="57"/>
    </location>
</feature>
<keyword evidence="1" id="KW-0812">Transmembrane</keyword>
<keyword evidence="1" id="KW-0472">Membrane</keyword>
<gene>
    <name evidence="2" type="ORF">T190423A01A_80018</name>
</gene>
<dbReference type="Proteomes" id="UP001497527">
    <property type="component" value="Unassembled WGS sequence"/>
</dbReference>
<feature type="transmembrane region" description="Helical" evidence="1">
    <location>
        <begin position="69"/>
        <end position="87"/>
    </location>
</feature>
<evidence type="ECO:0000256" key="1">
    <source>
        <dbReference type="SAM" id="Phobius"/>
    </source>
</evidence>
<keyword evidence="1" id="KW-1133">Transmembrane helix</keyword>